<comment type="caution">
    <text evidence="1">The sequence shown here is derived from an EMBL/GenBank/DDBJ whole genome shotgun (WGS) entry which is preliminary data.</text>
</comment>
<evidence type="ECO:0000313" key="2">
    <source>
        <dbReference type="Proteomes" id="UP000024635"/>
    </source>
</evidence>
<sequence length="103" mass="12145">MERNALYAELRGQLKNDYGITMNNKQIKNNFNWQRSKVFNKFGRAEKRNRREMKYRLKTGGEVCLRLEERFAASPPASSADALEEARWGCRSTPPRGRRIFNF</sequence>
<dbReference type="EMBL" id="JARK01001441">
    <property type="protein sequence ID" value="EYC01723.1"/>
    <property type="molecule type" value="Genomic_DNA"/>
</dbReference>
<reference evidence="2" key="1">
    <citation type="journal article" date="2015" name="Nat. Genet.">
        <title>The genome and transcriptome of the zoonotic hookworm Ancylostoma ceylanicum identify infection-specific gene families.</title>
        <authorList>
            <person name="Schwarz E.M."/>
            <person name="Hu Y."/>
            <person name="Antoshechkin I."/>
            <person name="Miller M.M."/>
            <person name="Sternberg P.W."/>
            <person name="Aroian R.V."/>
        </authorList>
    </citation>
    <scope>NUCLEOTIDE SEQUENCE</scope>
    <source>
        <strain evidence="2">HY135</strain>
    </source>
</reference>
<organism evidence="1 2">
    <name type="scientific">Ancylostoma ceylanicum</name>
    <dbReference type="NCBI Taxonomy" id="53326"/>
    <lineage>
        <taxon>Eukaryota</taxon>
        <taxon>Metazoa</taxon>
        <taxon>Ecdysozoa</taxon>
        <taxon>Nematoda</taxon>
        <taxon>Chromadorea</taxon>
        <taxon>Rhabditida</taxon>
        <taxon>Rhabditina</taxon>
        <taxon>Rhabditomorpha</taxon>
        <taxon>Strongyloidea</taxon>
        <taxon>Ancylostomatidae</taxon>
        <taxon>Ancylostomatinae</taxon>
        <taxon>Ancylostoma</taxon>
    </lineage>
</organism>
<proteinExistence type="predicted"/>
<gene>
    <name evidence="1" type="primary">Acey_s0105.g3705</name>
    <name evidence="1" type="ORF">Y032_0105g3705</name>
</gene>
<name>A0A016TGJ1_9BILA</name>
<dbReference type="AlphaFoldDB" id="A0A016TGJ1"/>
<evidence type="ECO:0000313" key="1">
    <source>
        <dbReference type="EMBL" id="EYC01723.1"/>
    </source>
</evidence>
<dbReference type="Proteomes" id="UP000024635">
    <property type="component" value="Unassembled WGS sequence"/>
</dbReference>
<accession>A0A016TGJ1</accession>
<protein>
    <submittedName>
        <fullName evidence="1">Uncharacterized protein</fullName>
    </submittedName>
</protein>
<keyword evidence="2" id="KW-1185">Reference proteome</keyword>